<evidence type="ECO:0000313" key="2">
    <source>
        <dbReference type="EMBL" id="OCT49071.1"/>
    </source>
</evidence>
<protein>
    <submittedName>
        <fullName evidence="2">Uncharacterized protein</fullName>
    </submittedName>
</protein>
<dbReference type="AlphaFoldDB" id="A0A1C1CKS7"/>
<proteinExistence type="predicted"/>
<name>A0A1C1CKS7_9EURO</name>
<accession>A0A1C1CKS7</accession>
<dbReference type="EMBL" id="LGRB01000011">
    <property type="protein sequence ID" value="OCT49071.1"/>
    <property type="molecule type" value="Genomic_DNA"/>
</dbReference>
<organism evidence="2 3">
    <name type="scientific">Cladophialophora carrionii</name>
    <dbReference type="NCBI Taxonomy" id="86049"/>
    <lineage>
        <taxon>Eukaryota</taxon>
        <taxon>Fungi</taxon>
        <taxon>Dikarya</taxon>
        <taxon>Ascomycota</taxon>
        <taxon>Pezizomycotina</taxon>
        <taxon>Eurotiomycetes</taxon>
        <taxon>Chaetothyriomycetidae</taxon>
        <taxon>Chaetothyriales</taxon>
        <taxon>Herpotrichiellaceae</taxon>
        <taxon>Cladophialophora</taxon>
    </lineage>
</organism>
<keyword evidence="3" id="KW-1185">Reference proteome</keyword>
<reference evidence="3" key="1">
    <citation type="submission" date="2015-07" db="EMBL/GenBank/DDBJ databases">
        <authorList>
            <person name="Teixeira M.M."/>
            <person name="Souza R.C."/>
            <person name="Almeida L.G."/>
            <person name="Vicente V.A."/>
            <person name="de Hoog S."/>
            <person name="Bocca A.L."/>
            <person name="de Almeida S.R."/>
            <person name="Vasconcelos A.T."/>
            <person name="Felipe M.S."/>
        </authorList>
    </citation>
    <scope>NUCLEOTIDE SEQUENCE [LARGE SCALE GENOMIC DNA]</scope>
    <source>
        <strain evidence="3">KSF</strain>
    </source>
</reference>
<dbReference type="OrthoDB" id="3438781at2759"/>
<gene>
    <name evidence="2" type="ORF">CLCR_05023</name>
</gene>
<evidence type="ECO:0000256" key="1">
    <source>
        <dbReference type="SAM" id="MobiDB-lite"/>
    </source>
</evidence>
<comment type="caution">
    <text evidence="2">The sequence shown here is derived from an EMBL/GenBank/DDBJ whole genome shotgun (WGS) entry which is preliminary data.</text>
</comment>
<sequence length="251" mass="25826">MSCFARGEQDSGLTSHCSDNGYSCLDPMGGTSLDILYHTGDEISECDKNCKCSQPPPEQLNKAKDKFTTDYYLQDGSYGSIISGNYTTPDGGQANLITGNYRLANGQRGNIYQDSLDEPNTASLPIPTPWTSSGVGSAIPASQVGSQAFTNTSATPSLPSLTTTSVTSTGGFVASHTNAAATSAASSLVSSITALSGGPTGTTSGTTPAESTIEPTQPEITPPIDSVAARRACGGIDGLWLLAVVSYMVIM</sequence>
<feature type="region of interest" description="Disordered" evidence="1">
    <location>
        <begin position="196"/>
        <end position="222"/>
    </location>
</feature>
<dbReference type="Proteomes" id="UP000094526">
    <property type="component" value="Unassembled WGS sequence"/>
</dbReference>
<dbReference type="VEuPathDB" id="FungiDB:CLCR_05023"/>
<dbReference type="VEuPathDB" id="FungiDB:G647_02850"/>
<evidence type="ECO:0000313" key="3">
    <source>
        <dbReference type="Proteomes" id="UP000094526"/>
    </source>
</evidence>